<protein>
    <submittedName>
        <fullName evidence="1">Uncharacterized protein</fullName>
    </submittedName>
</protein>
<accession>A0A0E9XBU9</accession>
<name>A0A0E9XBU9_ANGAN</name>
<dbReference type="EMBL" id="GBXM01009287">
    <property type="protein sequence ID" value="JAH99290.1"/>
    <property type="molecule type" value="Transcribed_RNA"/>
</dbReference>
<sequence>MSTPTTSWPMITSSLTLPTCFSRTQKLAVT</sequence>
<reference evidence="1" key="2">
    <citation type="journal article" date="2015" name="Fish Shellfish Immunol.">
        <title>Early steps in the European eel (Anguilla anguilla)-Vibrio vulnificus interaction in the gills: Role of the RtxA13 toxin.</title>
        <authorList>
            <person name="Callol A."/>
            <person name="Pajuelo D."/>
            <person name="Ebbesson L."/>
            <person name="Teles M."/>
            <person name="MacKenzie S."/>
            <person name="Amaro C."/>
        </authorList>
    </citation>
    <scope>NUCLEOTIDE SEQUENCE</scope>
</reference>
<reference evidence="1" key="1">
    <citation type="submission" date="2014-11" db="EMBL/GenBank/DDBJ databases">
        <authorList>
            <person name="Amaro Gonzalez C."/>
        </authorList>
    </citation>
    <scope>NUCLEOTIDE SEQUENCE</scope>
</reference>
<proteinExistence type="predicted"/>
<evidence type="ECO:0000313" key="1">
    <source>
        <dbReference type="EMBL" id="JAH99290.1"/>
    </source>
</evidence>
<dbReference type="AlphaFoldDB" id="A0A0E9XBU9"/>
<organism evidence="1">
    <name type="scientific">Anguilla anguilla</name>
    <name type="common">European freshwater eel</name>
    <name type="synonym">Muraena anguilla</name>
    <dbReference type="NCBI Taxonomy" id="7936"/>
    <lineage>
        <taxon>Eukaryota</taxon>
        <taxon>Metazoa</taxon>
        <taxon>Chordata</taxon>
        <taxon>Craniata</taxon>
        <taxon>Vertebrata</taxon>
        <taxon>Euteleostomi</taxon>
        <taxon>Actinopterygii</taxon>
        <taxon>Neopterygii</taxon>
        <taxon>Teleostei</taxon>
        <taxon>Anguilliformes</taxon>
        <taxon>Anguillidae</taxon>
        <taxon>Anguilla</taxon>
    </lineage>
</organism>